<keyword evidence="3" id="KW-1185">Reference proteome</keyword>
<proteinExistence type="predicted"/>
<protein>
    <submittedName>
        <fullName evidence="2">Uncharacterized protein</fullName>
    </submittedName>
</protein>
<feature type="transmembrane region" description="Helical" evidence="1">
    <location>
        <begin position="180"/>
        <end position="199"/>
    </location>
</feature>
<keyword evidence="1" id="KW-1133">Transmembrane helix</keyword>
<feature type="transmembrane region" description="Helical" evidence="1">
    <location>
        <begin position="56"/>
        <end position="76"/>
    </location>
</feature>
<organism evidence="2 3">
    <name type="scientific">Paenibacillus lentus</name>
    <dbReference type="NCBI Taxonomy" id="1338368"/>
    <lineage>
        <taxon>Bacteria</taxon>
        <taxon>Bacillati</taxon>
        <taxon>Bacillota</taxon>
        <taxon>Bacilli</taxon>
        <taxon>Bacillales</taxon>
        <taxon>Paenibacillaceae</taxon>
        <taxon>Paenibacillus</taxon>
    </lineage>
</organism>
<feature type="transmembrane region" description="Helical" evidence="1">
    <location>
        <begin position="118"/>
        <end position="138"/>
    </location>
</feature>
<dbReference type="KEGG" id="plen:EIM92_14920"/>
<evidence type="ECO:0000256" key="1">
    <source>
        <dbReference type="SAM" id="Phobius"/>
    </source>
</evidence>
<evidence type="ECO:0000313" key="3">
    <source>
        <dbReference type="Proteomes" id="UP000273145"/>
    </source>
</evidence>
<dbReference type="AlphaFoldDB" id="A0A3Q8SC71"/>
<keyword evidence="1" id="KW-0812">Transmembrane</keyword>
<keyword evidence="1" id="KW-0472">Membrane</keyword>
<evidence type="ECO:0000313" key="2">
    <source>
        <dbReference type="EMBL" id="AZK47291.1"/>
    </source>
</evidence>
<dbReference type="RefSeq" id="WP_125083323.1">
    <property type="nucleotide sequence ID" value="NZ_CP034248.1"/>
</dbReference>
<accession>A0A3Q8SC71</accession>
<sequence length="211" mass="24242">MESVAFMAFSTIEGLGIFALMMTIFKINPLHYIWQALFVVLLMSLQSYLLRSELSLYYLVPITNIMLFIFLVATVVKEPLVGAAIITLIGYTAFSLLQTIIVKVVFDSIIEPQAILVYGYALQTSSAIAIGLVAWLLYRLGIGFTWSFEKVRFKREDLIVSSTIFVVLIFFTILLYRNEIWSNILFFSITLSYFLYYAVRKEKKDHDQFDG</sequence>
<name>A0A3Q8SC71_9BACL</name>
<reference evidence="2 3" key="1">
    <citation type="submission" date="2018-11" db="EMBL/GenBank/DDBJ databases">
        <title>Genome sequencing of Paenibacillus lentus DSM25539(T).</title>
        <authorList>
            <person name="Kook J.-K."/>
            <person name="Park S.-N."/>
            <person name="Lim Y.K."/>
        </authorList>
    </citation>
    <scope>NUCLEOTIDE SEQUENCE [LARGE SCALE GENOMIC DNA]</scope>
    <source>
        <strain evidence="2 3">DSM 25539</strain>
    </source>
</reference>
<feature type="transmembrane region" description="Helical" evidence="1">
    <location>
        <begin position="6"/>
        <end position="25"/>
    </location>
</feature>
<feature type="transmembrane region" description="Helical" evidence="1">
    <location>
        <begin position="83"/>
        <end position="106"/>
    </location>
</feature>
<dbReference type="EMBL" id="CP034248">
    <property type="protein sequence ID" value="AZK47291.1"/>
    <property type="molecule type" value="Genomic_DNA"/>
</dbReference>
<gene>
    <name evidence="2" type="ORF">EIM92_14920</name>
</gene>
<dbReference type="Proteomes" id="UP000273145">
    <property type="component" value="Chromosome"/>
</dbReference>
<dbReference type="OrthoDB" id="2678566at2"/>
<feature type="transmembrane region" description="Helical" evidence="1">
    <location>
        <begin position="158"/>
        <end position="174"/>
    </location>
</feature>